<organism evidence="2">
    <name type="scientific">Nyssomyia neivai</name>
    <dbReference type="NCBI Taxonomy" id="330878"/>
    <lineage>
        <taxon>Eukaryota</taxon>
        <taxon>Metazoa</taxon>
        <taxon>Ecdysozoa</taxon>
        <taxon>Arthropoda</taxon>
        <taxon>Hexapoda</taxon>
        <taxon>Insecta</taxon>
        <taxon>Pterygota</taxon>
        <taxon>Neoptera</taxon>
        <taxon>Endopterygota</taxon>
        <taxon>Diptera</taxon>
        <taxon>Nematocera</taxon>
        <taxon>Psychodoidea</taxon>
        <taxon>Psychodidae</taxon>
        <taxon>Nyssomyia</taxon>
    </lineage>
</organism>
<dbReference type="PANTHER" id="PTHR10174:SF213">
    <property type="entry name" value="CRAL-TRIO DOMAIN-CONTAINING PROTEIN"/>
    <property type="match status" value="1"/>
</dbReference>
<protein>
    <submittedName>
        <fullName evidence="2">Putative alpha-tocopherol transfer protein</fullName>
    </submittedName>
</protein>
<dbReference type="PANTHER" id="PTHR10174">
    <property type="entry name" value="ALPHA-TOCOPHEROL TRANSFER PROTEIN-RELATED"/>
    <property type="match status" value="1"/>
</dbReference>
<name>A0A1L8DAJ9_9DIPT</name>
<dbReference type="CDD" id="cd00170">
    <property type="entry name" value="SEC14"/>
    <property type="match status" value="1"/>
</dbReference>
<sequence length="271" mass="31557">MDDIYRENKELNKSDVEEILTWINNQSHLPKITEYEAAIFLHARYYELTETKKLIEMYFTHRTKNPSIFGNRDAHAEEVKLVTDNLLFIPFSKPLCDGSSALLVTLLDDDAKKFNCKASLRVGTMMVDWWHMNHGFSSSASVVVNMKGASLGHLIRLSIMSLRVFVPFAQEYVPLRIKHIHFINTNRLTQRFIGVIKPFLKKEIIDLMCIHTTMESAYEYIPRENFPAELGGTWKTFAELQQDMKEILTKNSKYFLEEDTERAVNESLRIK</sequence>
<reference evidence="2" key="1">
    <citation type="submission" date="2016-12" db="EMBL/GenBank/DDBJ databases">
        <title>An insight into the sialome and mialome of the sand fly, Nyssomyia neivai.</title>
        <authorList>
            <person name="Sebastian V."/>
            <person name="Goulart T.M."/>
            <person name="Oliveira W."/>
            <person name="Calvo E."/>
            <person name="Oliveira L.F."/>
            <person name="Pinto M.C."/>
            <person name="Rosselino A.M."/>
            <person name="Ribeiro J.M."/>
        </authorList>
    </citation>
    <scope>NUCLEOTIDE SEQUENCE</scope>
</reference>
<dbReference type="Gene3D" id="3.40.525.10">
    <property type="entry name" value="CRAL-TRIO lipid binding domain"/>
    <property type="match status" value="1"/>
</dbReference>
<evidence type="ECO:0000259" key="1">
    <source>
        <dbReference type="PROSITE" id="PS50191"/>
    </source>
</evidence>
<dbReference type="PROSITE" id="PS50191">
    <property type="entry name" value="CRAL_TRIO"/>
    <property type="match status" value="1"/>
</dbReference>
<dbReference type="InterPro" id="IPR036273">
    <property type="entry name" value="CRAL/TRIO_N_dom_sf"/>
</dbReference>
<evidence type="ECO:0000313" key="2">
    <source>
        <dbReference type="EMBL" id="JAV03344.1"/>
    </source>
</evidence>
<dbReference type="SUPFAM" id="SSF52087">
    <property type="entry name" value="CRAL/TRIO domain"/>
    <property type="match status" value="1"/>
</dbReference>
<proteinExistence type="predicted"/>
<dbReference type="AlphaFoldDB" id="A0A1L8DAJ9"/>
<feature type="domain" description="CRAL-TRIO" evidence="1">
    <location>
        <begin position="135"/>
        <end position="238"/>
    </location>
</feature>
<dbReference type="InterPro" id="IPR036865">
    <property type="entry name" value="CRAL-TRIO_dom_sf"/>
</dbReference>
<dbReference type="Pfam" id="PF00650">
    <property type="entry name" value="CRAL_TRIO"/>
    <property type="match status" value="1"/>
</dbReference>
<accession>A0A1L8DAJ9</accession>
<dbReference type="GO" id="GO:0016020">
    <property type="term" value="C:membrane"/>
    <property type="evidence" value="ECO:0007669"/>
    <property type="project" value="TreeGrafter"/>
</dbReference>
<dbReference type="GO" id="GO:1902936">
    <property type="term" value="F:phosphatidylinositol bisphosphate binding"/>
    <property type="evidence" value="ECO:0007669"/>
    <property type="project" value="TreeGrafter"/>
</dbReference>
<dbReference type="InterPro" id="IPR001251">
    <property type="entry name" value="CRAL-TRIO_dom"/>
</dbReference>
<dbReference type="EMBL" id="GFDF01010740">
    <property type="protein sequence ID" value="JAV03344.1"/>
    <property type="molecule type" value="Transcribed_RNA"/>
</dbReference>
<dbReference type="SUPFAM" id="SSF46938">
    <property type="entry name" value="CRAL/TRIO N-terminal domain"/>
    <property type="match status" value="1"/>
</dbReference>
<dbReference type="PRINTS" id="PR00180">
    <property type="entry name" value="CRETINALDHBP"/>
</dbReference>